<evidence type="ECO:0000256" key="1">
    <source>
        <dbReference type="ARBA" id="ARBA00023002"/>
    </source>
</evidence>
<feature type="domain" description="Aldehyde dehydrogenase" evidence="4">
    <location>
        <begin position="33"/>
        <end position="484"/>
    </location>
</feature>
<accession>A0ABS8P3M4</accession>
<comment type="similarity">
    <text evidence="3">Belongs to the aldehyde dehydrogenase family.</text>
</comment>
<dbReference type="InterPro" id="IPR015590">
    <property type="entry name" value="Aldehyde_DH_dom"/>
</dbReference>
<dbReference type="InterPro" id="IPR016163">
    <property type="entry name" value="Ald_DH_C"/>
</dbReference>
<protein>
    <submittedName>
        <fullName evidence="5">Aldehyde dehydrogenase family protein</fullName>
    </submittedName>
</protein>
<dbReference type="InterPro" id="IPR029510">
    <property type="entry name" value="Ald_DH_CS_GLU"/>
</dbReference>
<proteinExistence type="inferred from homology"/>
<dbReference type="InterPro" id="IPR016161">
    <property type="entry name" value="Ald_DH/histidinol_DH"/>
</dbReference>
<gene>
    <name evidence="5" type="ORF">LQ327_05540</name>
</gene>
<evidence type="ECO:0000256" key="3">
    <source>
        <dbReference type="RuleBase" id="RU003345"/>
    </source>
</evidence>
<sequence length="490" mass="52252">MTTTATPAGPRTATIPEVGHLIDGLQVFRDLRDVHDPGRLDEVVARVAAGGSEDVERAVTAAHRAFPGWRDTPVPERIRRLTAAAETLGASGEELAPLLVREHGGLLHEAESDFGVGTGVLRHTLSVVEDVLGVVAYDDERGSITIEKVPRGVAVAIVPWNMPITLAMLKLAPALATGNTLVVKPSPSAPAALTLALSRMVDHLPSGVLGVVHGGADVGDALCRHPLVRKVSFTGGTTAGRRIIESAAPGITDLTLELGGNDPALVLDDADPDLTVDRMVPGVFMRSGQVCFAVKRVYVPRRMYARFADAFCDRVDQYAVGHGLNPASSFGPLGNEAQHRRVTDLLRRTAASSARVIERGSKVDESGWDNGYYVLPHVVLDADHDAPISREEQFGPLVPLIAYDDEEQALAWVNDSEHGLASSVWCADPERGLAMARRVEAGSTFVNTHSFESLDPRMPFGGIKCSGIGRECGDAGMAGYVEAHAIRHLQ</sequence>
<evidence type="ECO:0000256" key="2">
    <source>
        <dbReference type="PROSITE-ProRule" id="PRU10007"/>
    </source>
</evidence>
<comment type="caution">
    <text evidence="5">The sequence shown here is derived from an EMBL/GenBank/DDBJ whole genome shotgun (WGS) entry which is preliminary data.</text>
</comment>
<dbReference type="PROSITE" id="PS00687">
    <property type="entry name" value="ALDEHYDE_DEHYDR_GLU"/>
    <property type="match status" value="1"/>
</dbReference>
<keyword evidence="6" id="KW-1185">Reference proteome</keyword>
<dbReference type="PANTHER" id="PTHR43353">
    <property type="entry name" value="SUCCINATE-SEMIALDEHYDE DEHYDROGENASE, MITOCHONDRIAL"/>
    <property type="match status" value="1"/>
</dbReference>
<dbReference type="RefSeq" id="WP_230730515.1">
    <property type="nucleotide sequence ID" value="NZ_JAJNDB010000001.1"/>
</dbReference>
<name>A0ABS8P3M4_9PSEU</name>
<dbReference type="Gene3D" id="3.40.309.10">
    <property type="entry name" value="Aldehyde Dehydrogenase, Chain A, domain 2"/>
    <property type="match status" value="1"/>
</dbReference>
<evidence type="ECO:0000313" key="5">
    <source>
        <dbReference type="EMBL" id="MCD2192850.1"/>
    </source>
</evidence>
<evidence type="ECO:0000313" key="6">
    <source>
        <dbReference type="Proteomes" id="UP001199469"/>
    </source>
</evidence>
<keyword evidence="1 3" id="KW-0560">Oxidoreductase</keyword>
<dbReference type="InterPro" id="IPR016162">
    <property type="entry name" value="Ald_DH_N"/>
</dbReference>
<reference evidence="5 6" key="1">
    <citation type="submission" date="2021-11" db="EMBL/GenBank/DDBJ databases">
        <title>Draft genome sequence of Actinomycetospora sp. SF1 isolated from the rhizosphere soil.</title>
        <authorList>
            <person name="Duangmal K."/>
            <person name="Chantavorakit T."/>
        </authorList>
    </citation>
    <scope>NUCLEOTIDE SEQUENCE [LARGE SCALE GENOMIC DNA]</scope>
    <source>
        <strain evidence="5 6">TBRC 5722</strain>
    </source>
</reference>
<dbReference type="Proteomes" id="UP001199469">
    <property type="component" value="Unassembled WGS sequence"/>
</dbReference>
<evidence type="ECO:0000259" key="4">
    <source>
        <dbReference type="Pfam" id="PF00171"/>
    </source>
</evidence>
<dbReference type="PANTHER" id="PTHR43353:SF5">
    <property type="entry name" value="SUCCINATE-SEMIALDEHYDE DEHYDROGENASE, MITOCHONDRIAL"/>
    <property type="match status" value="1"/>
</dbReference>
<organism evidence="5 6">
    <name type="scientific">Actinomycetospora endophytica</name>
    <dbReference type="NCBI Taxonomy" id="2291215"/>
    <lineage>
        <taxon>Bacteria</taxon>
        <taxon>Bacillati</taxon>
        <taxon>Actinomycetota</taxon>
        <taxon>Actinomycetes</taxon>
        <taxon>Pseudonocardiales</taxon>
        <taxon>Pseudonocardiaceae</taxon>
        <taxon>Actinomycetospora</taxon>
    </lineage>
</organism>
<dbReference type="Gene3D" id="3.40.605.10">
    <property type="entry name" value="Aldehyde Dehydrogenase, Chain A, domain 1"/>
    <property type="match status" value="1"/>
</dbReference>
<dbReference type="EMBL" id="JAJNDB010000001">
    <property type="protein sequence ID" value="MCD2192850.1"/>
    <property type="molecule type" value="Genomic_DNA"/>
</dbReference>
<dbReference type="SUPFAM" id="SSF53720">
    <property type="entry name" value="ALDH-like"/>
    <property type="match status" value="1"/>
</dbReference>
<feature type="active site" evidence="2">
    <location>
        <position position="257"/>
    </location>
</feature>
<dbReference type="Pfam" id="PF00171">
    <property type="entry name" value="Aldedh"/>
    <property type="match status" value="1"/>
</dbReference>
<dbReference type="InterPro" id="IPR050740">
    <property type="entry name" value="Aldehyde_DH_Superfamily"/>
</dbReference>